<dbReference type="InterPro" id="IPR011990">
    <property type="entry name" value="TPR-like_helical_dom_sf"/>
</dbReference>
<keyword evidence="5" id="KW-0998">Cell outer membrane</keyword>
<dbReference type="GO" id="GO:0009279">
    <property type="term" value="C:cell outer membrane"/>
    <property type="evidence" value="ECO:0007669"/>
    <property type="project" value="UniProtKB-SubCell"/>
</dbReference>
<evidence type="ECO:0000256" key="4">
    <source>
        <dbReference type="ARBA" id="ARBA00023136"/>
    </source>
</evidence>
<evidence type="ECO:0000259" key="8">
    <source>
        <dbReference type="Pfam" id="PF14322"/>
    </source>
</evidence>
<dbReference type="EMBL" id="JADILV010000047">
    <property type="protein sequence ID" value="MBO8483852.1"/>
    <property type="molecule type" value="Genomic_DNA"/>
</dbReference>
<evidence type="ECO:0000259" key="7">
    <source>
        <dbReference type="Pfam" id="PF07980"/>
    </source>
</evidence>
<sequence>MKPLKIIISALLCGTVLLSCSNLDLSPQDEASTGNWFQTVEQFDMNLNALLLHQFWPQERNEWTSGNQCELDALTDDFTNRTTMITFTNGNLNGTNPVVTQMWNVTYTGINRCNKIITELKKAGEEKLGKDSYDRIMGNALFYRACFYSRLLMHFGDVVVVDEDIDIDTEAGRDAAYLLERQDRWSVLEDVLADFDQARLLLPVQYSGSEVQRATQGAALGMKARTALYFASVRKWDKSGLANAGEAERLFGVAAEAAKSCMDLNVYTLHQDFGNLFLQSTKNSPEGIFVIPRSKILSNNSKYQYLNGQSCTAKLSRLSGASSCTTVCPSWDLLCCFLCTDGLPIDESPLYDPHEPFKNRDPRCAYTIVEFGTKHLGVEYNPHFEKTTVYSDREGKDVTNNDSRSYLIEGTSNAYASYNGLVLKKGIDNDWLSPFEVEPDKKILRYADILLMYAEAKIEMNDIDQSVLDAINDVRSRAYGVDRSSDAYPAVTTTDQTELRTIIRTERRMEFAFENLRYLDLYRWRIAGKVMNFYNYGLPKKDETLQRAYLDNGMWFHGAVPQIDENGCPDFTVPPAKGESTFFTNYAITLGKRVFDESKHYLWPVPTTTLEVMPNIEPNPGY</sequence>
<organism evidence="9 10">
    <name type="scientific">Candidatus Cryptobacteroides avicola</name>
    <dbReference type="NCBI Taxonomy" id="2840757"/>
    <lineage>
        <taxon>Bacteria</taxon>
        <taxon>Pseudomonadati</taxon>
        <taxon>Bacteroidota</taxon>
        <taxon>Bacteroidia</taxon>
        <taxon>Bacteroidales</taxon>
        <taxon>Candidatus Cryptobacteroides</taxon>
    </lineage>
</organism>
<feature type="domain" description="SusD-like N-terminal" evidence="8">
    <location>
        <begin position="57"/>
        <end position="227"/>
    </location>
</feature>
<dbReference type="Proteomes" id="UP000725002">
    <property type="component" value="Unassembled WGS sequence"/>
</dbReference>
<dbReference type="InterPro" id="IPR012944">
    <property type="entry name" value="SusD_RagB_dom"/>
</dbReference>
<keyword evidence="3 6" id="KW-0732">Signal</keyword>
<dbReference type="SUPFAM" id="SSF48452">
    <property type="entry name" value="TPR-like"/>
    <property type="match status" value="1"/>
</dbReference>
<comment type="caution">
    <text evidence="9">The sequence shown here is derived from an EMBL/GenBank/DDBJ whole genome shotgun (WGS) entry which is preliminary data.</text>
</comment>
<reference evidence="9" key="1">
    <citation type="submission" date="2020-10" db="EMBL/GenBank/DDBJ databases">
        <authorList>
            <person name="Gilroy R."/>
        </authorList>
    </citation>
    <scope>NUCLEOTIDE SEQUENCE</scope>
    <source>
        <strain evidence="9">G3-8215</strain>
    </source>
</reference>
<feature type="domain" description="RagB/SusD" evidence="7">
    <location>
        <begin position="303"/>
        <end position="622"/>
    </location>
</feature>
<evidence type="ECO:0000256" key="6">
    <source>
        <dbReference type="SAM" id="SignalP"/>
    </source>
</evidence>
<evidence type="ECO:0000313" key="10">
    <source>
        <dbReference type="Proteomes" id="UP000725002"/>
    </source>
</evidence>
<evidence type="ECO:0000313" key="9">
    <source>
        <dbReference type="EMBL" id="MBO8483852.1"/>
    </source>
</evidence>
<feature type="signal peptide" evidence="6">
    <location>
        <begin position="1"/>
        <end position="21"/>
    </location>
</feature>
<dbReference type="Pfam" id="PF14322">
    <property type="entry name" value="SusD-like_3"/>
    <property type="match status" value="1"/>
</dbReference>
<dbReference type="Pfam" id="PF07980">
    <property type="entry name" value="SusD_RagB"/>
    <property type="match status" value="1"/>
</dbReference>
<name>A0A940DRS6_9BACT</name>
<dbReference type="AlphaFoldDB" id="A0A940DRS6"/>
<proteinExistence type="inferred from homology"/>
<evidence type="ECO:0000256" key="1">
    <source>
        <dbReference type="ARBA" id="ARBA00004442"/>
    </source>
</evidence>
<gene>
    <name evidence="9" type="ORF">IAB75_07045</name>
</gene>
<dbReference type="InterPro" id="IPR033985">
    <property type="entry name" value="SusD-like_N"/>
</dbReference>
<comment type="subcellular location">
    <subcellularLocation>
        <location evidence="1">Cell outer membrane</location>
    </subcellularLocation>
</comment>
<dbReference type="Gene3D" id="1.25.40.390">
    <property type="match status" value="1"/>
</dbReference>
<accession>A0A940DRS6</accession>
<keyword evidence="4" id="KW-0472">Membrane</keyword>
<reference evidence="9" key="2">
    <citation type="journal article" date="2021" name="PeerJ">
        <title>Extensive microbial diversity within the chicken gut microbiome revealed by metagenomics and culture.</title>
        <authorList>
            <person name="Gilroy R."/>
            <person name="Ravi A."/>
            <person name="Getino M."/>
            <person name="Pursley I."/>
            <person name="Horton D.L."/>
            <person name="Alikhan N.F."/>
            <person name="Baker D."/>
            <person name="Gharbi K."/>
            <person name="Hall N."/>
            <person name="Watson M."/>
            <person name="Adriaenssens E.M."/>
            <person name="Foster-Nyarko E."/>
            <person name="Jarju S."/>
            <person name="Secka A."/>
            <person name="Antonio M."/>
            <person name="Oren A."/>
            <person name="Chaudhuri R.R."/>
            <person name="La Ragione R."/>
            <person name="Hildebrand F."/>
            <person name="Pallen M.J."/>
        </authorList>
    </citation>
    <scope>NUCLEOTIDE SEQUENCE</scope>
    <source>
        <strain evidence="9">G3-8215</strain>
    </source>
</reference>
<dbReference type="PROSITE" id="PS51257">
    <property type="entry name" value="PROKAR_LIPOPROTEIN"/>
    <property type="match status" value="1"/>
</dbReference>
<protein>
    <submittedName>
        <fullName evidence="9">RagB/SusD family nutrient uptake outer membrane protein</fullName>
    </submittedName>
</protein>
<evidence type="ECO:0000256" key="5">
    <source>
        <dbReference type="ARBA" id="ARBA00023237"/>
    </source>
</evidence>
<feature type="chain" id="PRO_5036876848" evidence="6">
    <location>
        <begin position="22"/>
        <end position="622"/>
    </location>
</feature>
<evidence type="ECO:0000256" key="2">
    <source>
        <dbReference type="ARBA" id="ARBA00006275"/>
    </source>
</evidence>
<evidence type="ECO:0000256" key="3">
    <source>
        <dbReference type="ARBA" id="ARBA00022729"/>
    </source>
</evidence>
<comment type="similarity">
    <text evidence="2">Belongs to the SusD family.</text>
</comment>